<accession>A0A0H2RR75</accession>
<dbReference type="Gene3D" id="1.20.1280.50">
    <property type="match status" value="1"/>
</dbReference>
<dbReference type="AlphaFoldDB" id="A0A0H2RR75"/>
<dbReference type="Proteomes" id="UP000053477">
    <property type="component" value="Unassembled WGS sequence"/>
</dbReference>
<organism evidence="1 2">
    <name type="scientific">Schizopora paradoxa</name>
    <dbReference type="NCBI Taxonomy" id="27342"/>
    <lineage>
        <taxon>Eukaryota</taxon>
        <taxon>Fungi</taxon>
        <taxon>Dikarya</taxon>
        <taxon>Basidiomycota</taxon>
        <taxon>Agaricomycotina</taxon>
        <taxon>Agaricomycetes</taxon>
        <taxon>Hymenochaetales</taxon>
        <taxon>Schizoporaceae</taxon>
        <taxon>Schizopora</taxon>
    </lineage>
</organism>
<protein>
    <recommendedName>
        <fullName evidence="3">F-box domain-containing protein</fullName>
    </recommendedName>
</protein>
<name>A0A0H2RR75_9AGAM</name>
<proteinExistence type="predicted"/>
<keyword evidence="2" id="KW-1185">Reference proteome</keyword>
<evidence type="ECO:0000313" key="2">
    <source>
        <dbReference type="Proteomes" id="UP000053477"/>
    </source>
</evidence>
<evidence type="ECO:0000313" key="1">
    <source>
        <dbReference type="EMBL" id="KLO14102.1"/>
    </source>
</evidence>
<dbReference type="InParanoid" id="A0A0H2RR75"/>
<sequence length="252" mass="28785">MQTLSCGLSRCDIYKESHEHVESGFRKTRLGAASISSLIPDVLREIFEHGCSIPATFIPDTRMTVAPALVYSQVCRSWRSLALTQSTLWSLMIWGSCWWYGGDTRNWTDPHERFAALWDLYLLRSRQALLDVSLFLFEYDAPELRKHLLDSIFKEQHRFQRLYLICDGIELPEGKAYLLTSAAPELSILKITCKIYNETLEPAPLNKTITVDLSGFTSLRELQVDGHVLLRGQVPANVLDSLRTLTYWNVTA</sequence>
<dbReference type="EMBL" id="KQ085948">
    <property type="protein sequence ID" value="KLO14102.1"/>
    <property type="molecule type" value="Genomic_DNA"/>
</dbReference>
<gene>
    <name evidence="1" type="ORF">SCHPADRAFT_996820</name>
</gene>
<dbReference type="OrthoDB" id="2269034at2759"/>
<reference evidence="1 2" key="1">
    <citation type="submission" date="2015-04" db="EMBL/GenBank/DDBJ databases">
        <title>Complete genome sequence of Schizopora paradoxa KUC8140, a cosmopolitan wood degrader in East Asia.</title>
        <authorList>
            <consortium name="DOE Joint Genome Institute"/>
            <person name="Min B."/>
            <person name="Park H."/>
            <person name="Jang Y."/>
            <person name="Kim J.-J."/>
            <person name="Kim K.H."/>
            <person name="Pangilinan J."/>
            <person name="Lipzen A."/>
            <person name="Riley R."/>
            <person name="Grigoriev I.V."/>
            <person name="Spatafora J.W."/>
            <person name="Choi I.-G."/>
        </authorList>
    </citation>
    <scope>NUCLEOTIDE SEQUENCE [LARGE SCALE GENOMIC DNA]</scope>
    <source>
        <strain evidence="1 2">KUC8140</strain>
    </source>
</reference>
<evidence type="ECO:0008006" key="3">
    <source>
        <dbReference type="Google" id="ProtNLM"/>
    </source>
</evidence>